<proteinExistence type="predicted"/>
<comment type="caution">
    <text evidence="2">The sequence shown here is derived from an EMBL/GenBank/DDBJ whole genome shotgun (WGS) entry which is preliminary data.</text>
</comment>
<dbReference type="AlphaFoldDB" id="A0AAD7JU16"/>
<organism evidence="2 3">
    <name type="scientific">Mycena maculata</name>
    <dbReference type="NCBI Taxonomy" id="230809"/>
    <lineage>
        <taxon>Eukaryota</taxon>
        <taxon>Fungi</taxon>
        <taxon>Dikarya</taxon>
        <taxon>Basidiomycota</taxon>
        <taxon>Agaricomycotina</taxon>
        <taxon>Agaricomycetes</taxon>
        <taxon>Agaricomycetidae</taxon>
        <taxon>Agaricales</taxon>
        <taxon>Marasmiineae</taxon>
        <taxon>Mycenaceae</taxon>
        <taxon>Mycena</taxon>
    </lineage>
</organism>
<gene>
    <name evidence="2" type="ORF">DFH07DRAFT_1058070</name>
</gene>
<sequence length="273" mass="30128">MPAKSTRKTQSASKRARSPDRNANEDKTTTAPPQKRSKTDSFLVNASKEEFVDPGVTDSVAGSERSESSEPESPALTGRFDLYMMDLPFLSKVYLPASTSEPQYEDLYQAILKVQTKRDYTARCLIPESPFITDGQLVSRTSVDAMEEILMPFDIAITDLKLVHELSFSSTERSKFVSPPQSCPGITGRTQLAEDHCGIQSASGVFRMQHAWTGAVDGQDIEIFEGYLSFNVVHSGLYRRKGHGGGSNSAFGFWAVRARRDANGKEIGLTDRK</sequence>
<evidence type="ECO:0000256" key="1">
    <source>
        <dbReference type="SAM" id="MobiDB-lite"/>
    </source>
</evidence>
<dbReference type="EMBL" id="JARJLG010000024">
    <property type="protein sequence ID" value="KAJ7770263.1"/>
    <property type="molecule type" value="Genomic_DNA"/>
</dbReference>
<reference evidence="2" key="1">
    <citation type="submission" date="2023-03" db="EMBL/GenBank/DDBJ databases">
        <title>Massive genome expansion in bonnet fungi (Mycena s.s.) driven by repeated elements and novel gene families across ecological guilds.</title>
        <authorList>
            <consortium name="Lawrence Berkeley National Laboratory"/>
            <person name="Harder C.B."/>
            <person name="Miyauchi S."/>
            <person name="Viragh M."/>
            <person name="Kuo A."/>
            <person name="Thoen E."/>
            <person name="Andreopoulos B."/>
            <person name="Lu D."/>
            <person name="Skrede I."/>
            <person name="Drula E."/>
            <person name="Henrissat B."/>
            <person name="Morin E."/>
            <person name="Kohler A."/>
            <person name="Barry K."/>
            <person name="LaButti K."/>
            <person name="Morin E."/>
            <person name="Salamov A."/>
            <person name="Lipzen A."/>
            <person name="Mereny Z."/>
            <person name="Hegedus B."/>
            <person name="Baldrian P."/>
            <person name="Stursova M."/>
            <person name="Weitz H."/>
            <person name="Taylor A."/>
            <person name="Grigoriev I.V."/>
            <person name="Nagy L.G."/>
            <person name="Martin F."/>
            <person name="Kauserud H."/>
        </authorList>
    </citation>
    <scope>NUCLEOTIDE SEQUENCE</scope>
    <source>
        <strain evidence="2">CBHHK188m</strain>
    </source>
</reference>
<feature type="region of interest" description="Disordered" evidence="1">
    <location>
        <begin position="1"/>
        <end position="77"/>
    </location>
</feature>
<evidence type="ECO:0000313" key="3">
    <source>
        <dbReference type="Proteomes" id="UP001215280"/>
    </source>
</evidence>
<accession>A0AAD7JU16</accession>
<name>A0AAD7JU16_9AGAR</name>
<evidence type="ECO:0000313" key="2">
    <source>
        <dbReference type="EMBL" id="KAJ7770263.1"/>
    </source>
</evidence>
<feature type="compositionally biased region" description="Basic and acidic residues" evidence="1">
    <location>
        <begin position="17"/>
        <end position="28"/>
    </location>
</feature>
<dbReference type="Proteomes" id="UP001215280">
    <property type="component" value="Unassembled WGS sequence"/>
</dbReference>
<protein>
    <submittedName>
        <fullName evidence="2">Uncharacterized protein</fullName>
    </submittedName>
</protein>
<keyword evidence="3" id="KW-1185">Reference proteome</keyword>